<proteinExistence type="predicted"/>
<name>A0A2H1HA37_ZYMTR</name>
<gene>
    <name evidence="2" type="ORF">ZT1E4_G11938</name>
</gene>
<organism evidence="2 3">
    <name type="scientific">Zymoseptoria tritici ST99CH_1E4</name>
    <dbReference type="NCBI Taxonomy" id="1276532"/>
    <lineage>
        <taxon>Eukaryota</taxon>
        <taxon>Fungi</taxon>
        <taxon>Dikarya</taxon>
        <taxon>Ascomycota</taxon>
        <taxon>Pezizomycotina</taxon>
        <taxon>Dothideomycetes</taxon>
        <taxon>Dothideomycetidae</taxon>
        <taxon>Mycosphaerellales</taxon>
        <taxon>Mycosphaerellaceae</taxon>
        <taxon>Zymoseptoria</taxon>
    </lineage>
</organism>
<dbReference type="EMBL" id="LT854271">
    <property type="protein sequence ID" value="SMR62622.1"/>
    <property type="molecule type" value="Genomic_DNA"/>
</dbReference>
<evidence type="ECO:0000313" key="3">
    <source>
        <dbReference type="Proteomes" id="UP000245764"/>
    </source>
</evidence>
<evidence type="ECO:0000313" key="2">
    <source>
        <dbReference type="EMBL" id="SMR62622.1"/>
    </source>
</evidence>
<feature type="compositionally biased region" description="Basic and acidic residues" evidence="1">
    <location>
        <begin position="37"/>
        <end position="47"/>
    </location>
</feature>
<evidence type="ECO:0000256" key="1">
    <source>
        <dbReference type="SAM" id="MobiDB-lite"/>
    </source>
</evidence>
<feature type="region of interest" description="Disordered" evidence="1">
    <location>
        <begin position="37"/>
        <end position="64"/>
    </location>
</feature>
<dbReference type="AlphaFoldDB" id="A0A2H1HA37"/>
<protein>
    <submittedName>
        <fullName evidence="2">Uncharacterized protein</fullName>
    </submittedName>
</protein>
<dbReference type="Proteomes" id="UP000245764">
    <property type="component" value="Chromosome 20"/>
</dbReference>
<sequence length="130" mass="14351">MKHHLDGYHILDAPFLFGLLEKLKYAQHPKAEHEVRGTAFRVEDNPIRKNPGKKGGGGEREGMKKALTKKVWGGGEYCRIELADGADTAKREETRMAEMHAPCKNVLIIFVFAIGGEAGCHRALSVPGIE</sequence>
<accession>A0A2H1HA37</accession>
<reference evidence="3" key="1">
    <citation type="submission" date="2017-05" db="EMBL/GenBank/DDBJ databases">
        <authorList>
            <person name="Song R."/>
            <person name="Chenine A.L."/>
            <person name="Ruprecht R.M."/>
        </authorList>
    </citation>
    <scope>NUCLEOTIDE SEQUENCE [LARGE SCALE GENOMIC DNA]</scope>
</reference>